<sequence>MTQDVFVAGVGIHPFGRFDGVTPVQLGQAAMQAALADADIGWGAVDAAYFASMYLPATSGARTLKPLGATGIAISDVEAACASGGVAMKQAMLGIRSGEYDCVAVLGVEKMPRGFMDPSMIFDEWQIELGLAVNPSYWAMRAAREIDTSGLTEEQLAKVAVKNHRNSEHNENAMYRKVFTLQEVLASPLVCDPIRLLEICAPNEGAAAVILSREPGPITADRPPVRVAACTQVLAEYAADWRAPMHSLSAATAEAVPPTTRAGRRALEQAALTLDDVDVFEVQDTDVFSELEVYEHLGLCARGEGARLVEEGYTDLAGPKPVNVSGGLISKGEPVGASHLGQVVEIVRQLRGECGPRQVRRARNGLAHVLGAAGNCAVTVLSAG</sequence>
<evidence type="ECO:0000313" key="4">
    <source>
        <dbReference type="Proteomes" id="UP001500842"/>
    </source>
</evidence>
<dbReference type="PIRSF" id="PIRSF000429">
    <property type="entry name" value="Ac-CoA_Ac_transf"/>
    <property type="match status" value="1"/>
</dbReference>
<comment type="caution">
    <text evidence="3">The sequence shown here is derived from an EMBL/GenBank/DDBJ whole genome shotgun (WGS) entry which is preliminary data.</text>
</comment>
<evidence type="ECO:0000313" key="3">
    <source>
        <dbReference type="EMBL" id="GAA1532507.1"/>
    </source>
</evidence>
<keyword evidence="4" id="KW-1185">Reference proteome</keyword>
<name>A0ABN2B305_9ACTN</name>
<dbReference type="Pfam" id="PF00108">
    <property type="entry name" value="Thiolase_N"/>
    <property type="match status" value="1"/>
</dbReference>
<dbReference type="PANTHER" id="PTHR42870:SF1">
    <property type="entry name" value="NON-SPECIFIC LIPID-TRANSFER PROTEIN-LIKE 2"/>
    <property type="match status" value="1"/>
</dbReference>
<dbReference type="InterPro" id="IPR016039">
    <property type="entry name" value="Thiolase-like"/>
</dbReference>
<dbReference type="CDD" id="cd00829">
    <property type="entry name" value="SCP-x_thiolase"/>
    <property type="match status" value="1"/>
</dbReference>
<evidence type="ECO:0000259" key="1">
    <source>
        <dbReference type="Pfam" id="PF00108"/>
    </source>
</evidence>
<dbReference type="Gene3D" id="3.40.47.10">
    <property type="match status" value="1"/>
</dbReference>
<dbReference type="InterPro" id="IPR020616">
    <property type="entry name" value="Thiolase_N"/>
</dbReference>
<dbReference type="Pfam" id="PF22691">
    <property type="entry name" value="Thiolase_C_1"/>
    <property type="match status" value="1"/>
</dbReference>
<dbReference type="EMBL" id="BAAAOR010000029">
    <property type="protein sequence ID" value="GAA1532507.1"/>
    <property type="molecule type" value="Genomic_DNA"/>
</dbReference>
<organism evidence="3 4">
    <name type="scientific">Nocardioides humi</name>
    <dbReference type="NCBI Taxonomy" id="449461"/>
    <lineage>
        <taxon>Bacteria</taxon>
        <taxon>Bacillati</taxon>
        <taxon>Actinomycetota</taxon>
        <taxon>Actinomycetes</taxon>
        <taxon>Propionibacteriales</taxon>
        <taxon>Nocardioidaceae</taxon>
        <taxon>Nocardioides</taxon>
    </lineage>
</organism>
<dbReference type="RefSeq" id="WP_344113172.1">
    <property type="nucleotide sequence ID" value="NZ_BAAAOR010000029.1"/>
</dbReference>
<feature type="domain" description="Thiolase N-terminal" evidence="1">
    <location>
        <begin position="13"/>
        <end position="197"/>
    </location>
</feature>
<dbReference type="InterPro" id="IPR055140">
    <property type="entry name" value="Thiolase_C_2"/>
</dbReference>
<protein>
    <submittedName>
        <fullName evidence="3">Thiolase family protein</fullName>
    </submittedName>
</protein>
<evidence type="ECO:0000259" key="2">
    <source>
        <dbReference type="Pfam" id="PF22691"/>
    </source>
</evidence>
<dbReference type="PANTHER" id="PTHR42870">
    <property type="entry name" value="ACETYL-COA C-ACETYLTRANSFERASE"/>
    <property type="match status" value="1"/>
</dbReference>
<reference evidence="3 4" key="1">
    <citation type="journal article" date="2019" name="Int. J. Syst. Evol. Microbiol.">
        <title>The Global Catalogue of Microorganisms (GCM) 10K type strain sequencing project: providing services to taxonomists for standard genome sequencing and annotation.</title>
        <authorList>
            <consortium name="The Broad Institute Genomics Platform"/>
            <consortium name="The Broad Institute Genome Sequencing Center for Infectious Disease"/>
            <person name="Wu L."/>
            <person name="Ma J."/>
        </authorList>
    </citation>
    <scope>NUCLEOTIDE SEQUENCE [LARGE SCALE GENOMIC DNA]</scope>
    <source>
        <strain evidence="3 4">JCM 14942</strain>
    </source>
</reference>
<proteinExistence type="predicted"/>
<dbReference type="InterPro" id="IPR002155">
    <property type="entry name" value="Thiolase"/>
</dbReference>
<dbReference type="SUPFAM" id="SSF53901">
    <property type="entry name" value="Thiolase-like"/>
    <property type="match status" value="2"/>
</dbReference>
<gene>
    <name evidence="3" type="ORF">GCM10009788_39530</name>
</gene>
<feature type="domain" description="Thiolase C-terminal" evidence="2">
    <location>
        <begin position="253"/>
        <end position="380"/>
    </location>
</feature>
<accession>A0ABN2B305</accession>
<dbReference type="Proteomes" id="UP001500842">
    <property type="component" value="Unassembled WGS sequence"/>
</dbReference>